<dbReference type="RefSeq" id="WP_095279367.1">
    <property type="nucleotide sequence ID" value="NZ_MNLB01000002.1"/>
</dbReference>
<evidence type="ECO:0000256" key="3">
    <source>
        <dbReference type="RuleBase" id="RU000363"/>
    </source>
</evidence>
<dbReference type="PANTHER" id="PTHR42901:SF1">
    <property type="entry name" value="ALCOHOL DEHYDROGENASE"/>
    <property type="match status" value="1"/>
</dbReference>
<comment type="caution">
    <text evidence="4">The sequence shown here is derived from an EMBL/GenBank/DDBJ whole genome shotgun (WGS) entry which is preliminary data.</text>
</comment>
<protein>
    <submittedName>
        <fullName evidence="4">Short-chain dehydrogenase</fullName>
    </submittedName>
</protein>
<name>A0A267WMX3_BIFPS</name>
<dbReference type="CDD" id="cd05233">
    <property type="entry name" value="SDR_c"/>
    <property type="match status" value="1"/>
</dbReference>
<dbReference type="GO" id="GO:0016491">
    <property type="term" value="F:oxidoreductase activity"/>
    <property type="evidence" value="ECO:0007669"/>
    <property type="project" value="UniProtKB-KW"/>
</dbReference>
<dbReference type="Pfam" id="PF00106">
    <property type="entry name" value="adh_short"/>
    <property type="match status" value="1"/>
</dbReference>
<evidence type="ECO:0000313" key="5">
    <source>
        <dbReference type="Proteomes" id="UP000216789"/>
    </source>
</evidence>
<dbReference type="PRINTS" id="PR00081">
    <property type="entry name" value="GDHRDH"/>
</dbReference>
<dbReference type="AlphaFoldDB" id="A0A267WMX3"/>
<dbReference type="PIRSF" id="PIRSF000126">
    <property type="entry name" value="11-beta-HSD1"/>
    <property type="match status" value="1"/>
</dbReference>
<evidence type="ECO:0000256" key="2">
    <source>
        <dbReference type="ARBA" id="ARBA00023002"/>
    </source>
</evidence>
<proteinExistence type="inferred from homology"/>
<organism evidence="4 5">
    <name type="scientific">Bifidobacterium pseudocatenulatum</name>
    <dbReference type="NCBI Taxonomy" id="28026"/>
    <lineage>
        <taxon>Bacteria</taxon>
        <taxon>Bacillati</taxon>
        <taxon>Actinomycetota</taxon>
        <taxon>Actinomycetes</taxon>
        <taxon>Bifidobacteriales</taxon>
        <taxon>Bifidobacteriaceae</taxon>
        <taxon>Bifidobacterium</taxon>
    </lineage>
</organism>
<evidence type="ECO:0000256" key="1">
    <source>
        <dbReference type="ARBA" id="ARBA00006484"/>
    </source>
</evidence>
<dbReference type="SUPFAM" id="SSF51735">
    <property type="entry name" value="NAD(P)-binding Rossmann-fold domains"/>
    <property type="match status" value="1"/>
</dbReference>
<dbReference type="InterPro" id="IPR002347">
    <property type="entry name" value="SDR_fam"/>
</dbReference>
<dbReference type="PANTHER" id="PTHR42901">
    <property type="entry name" value="ALCOHOL DEHYDROGENASE"/>
    <property type="match status" value="1"/>
</dbReference>
<comment type="similarity">
    <text evidence="1 3">Belongs to the short-chain dehydrogenases/reductases (SDR) family.</text>
</comment>
<accession>A0A267WMX3</accession>
<dbReference type="Gene3D" id="3.40.50.720">
    <property type="entry name" value="NAD(P)-binding Rossmann-like Domain"/>
    <property type="match status" value="1"/>
</dbReference>
<dbReference type="InterPro" id="IPR036291">
    <property type="entry name" value="NAD(P)-bd_dom_sf"/>
</dbReference>
<sequence length="265" mass="29317">MAYALITGASSGIGREMAALFAADRHDLIITARSQGKLDDVKRTLEHRYGVHVETVALDLSESDAPQQLHDYTVSQGFEVDHLVNNAGFADWTGFLDADWHRRHEMMQLNMAALAELTYRYGRDMREQGHGRILNISSVASMMAGPYMAIYFASKAFVRSLSEAVSYELRDTGVSVTCVCPGPTSTGFAKAANMHGMNFFTLTKPATAYQLATYAYRKMKQGRTLAYHGYLTKAGAAAERLLPRALTRRVAAIMNGGNPRNQHRE</sequence>
<evidence type="ECO:0000313" key="4">
    <source>
        <dbReference type="EMBL" id="PAC73956.1"/>
    </source>
</evidence>
<dbReference type="PRINTS" id="PR00080">
    <property type="entry name" value="SDRFAMILY"/>
</dbReference>
<dbReference type="EMBL" id="MNLB01000002">
    <property type="protein sequence ID" value="PAC73956.1"/>
    <property type="molecule type" value="Genomic_DNA"/>
</dbReference>
<keyword evidence="2" id="KW-0560">Oxidoreductase</keyword>
<reference evidence="4 5" key="1">
    <citation type="journal article" date="2017" name="ISME J.">
        <title>Unveiling bifidobacterial biogeography across the mammalian branch of the tree of life.</title>
        <authorList>
            <person name="Milani C."/>
            <person name="Mangifesta M."/>
            <person name="Mancabelli L."/>
            <person name="Lugli G.A."/>
            <person name="James K."/>
            <person name="Duranti S."/>
            <person name="Turroni F."/>
            <person name="Ferrario C."/>
            <person name="Ossiprandi M.C."/>
            <person name="van Sinderen D."/>
            <person name="Ventura M."/>
        </authorList>
    </citation>
    <scope>NUCLEOTIDE SEQUENCE [LARGE SCALE GENOMIC DNA]</scope>
    <source>
        <strain evidence="4 5">1E</strain>
    </source>
</reference>
<dbReference type="Proteomes" id="UP000216789">
    <property type="component" value="Unassembled WGS sequence"/>
</dbReference>
<gene>
    <name evidence="4" type="ORF">BPS1E_0579</name>
</gene>